<evidence type="ECO:0000256" key="1">
    <source>
        <dbReference type="SAM" id="MobiDB-lite"/>
    </source>
</evidence>
<evidence type="ECO:0000313" key="4">
    <source>
        <dbReference type="Proteomes" id="UP000612362"/>
    </source>
</evidence>
<feature type="transmembrane region" description="Helical" evidence="2">
    <location>
        <begin position="148"/>
        <end position="171"/>
    </location>
</feature>
<protein>
    <submittedName>
        <fullName evidence="3">Uncharacterized protein</fullName>
    </submittedName>
</protein>
<feature type="transmembrane region" description="Helical" evidence="2">
    <location>
        <begin position="192"/>
        <end position="212"/>
    </location>
</feature>
<accession>A0A8J3MPC9</accession>
<dbReference type="Proteomes" id="UP000612362">
    <property type="component" value="Unassembled WGS sequence"/>
</dbReference>
<keyword evidence="2" id="KW-1133">Transmembrane helix</keyword>
<evidence type="ECO:0000256" key="2">
    <source>
        <dbReference type="SAM" id="Phobius"/>
    </source>
</evidence>
<proteinExistence type="predicted"/>
<feature type="compositionally biased region" description="Low complexity" evidence="1">
    <location>
        <begin position="53"/>
        <end position="67"/>
    </location>
</feature>
<reference evidence="3" key="1">
    <citation type="submission" date="2020-10" db="EMBL/GenBank/DDBJ databases">
        <title>Taxonomic study of unclassified bacteria belonging to the class Ktedonobacteria.</title>
        <authorList>
            <person name="Yabe S."/>
            <person name="Wang C.M."/>
            <person name="Zheng Y."/>
            <person name="Sakai Y."/>
            <person name="Cavaletti L."/>
            <person name="Monciardini P."/>
            <person name="Donadio S."/>
        </authorList>
    </citation>
    <scope>NUCLEOTIDE SEQUENCE</scope>
    <source>
        <strain evidence="3">SOSP1-1</strain>
    </source>
</reference>
<sequence>MKKILAKWISRQQPESKKKRRWLRYLDLIIVFGILQVTILLMLLVHSSSTSVTTASSSSTSKTETTSLAAPQIPQQTQNKLDPPSAGMCTDPQRFEGKCLEGVFNDDGNDYKGGDKDTGPIILNPIADGTAIFFYTPYKYTVDNPQIIALWGGVLILVDAFIVLLIMINGIRLMLAGIAFRFDKAIESLPNVLLAIVVAHVSLLFISTLLGLNNILIGDTYTWASDTLFRSTNDYTNGIPKSEGNDPYHVDVMVGIGAIPFDTWGNAPVYDNLPQKVKDKYCHKSGWKEYFTSDLWHGHITGVYRCKDMPIDVLVRSQLMQDNLNFTGFFDNLQDLGNALGVLLKIMALMLMAQMIIRLFFINLYIITAPLGIGCWALPGKTGQSITGLWLKGFISTVLVQFVMVVALIVIQVMVAAILHFVLTPATTDHDMTKGPGGLDVITLTNLMCICFLWFLVRVPGLLGTAPMRTMVQAGQSMAQVVNTTMAIQMAEAQMVVQGAGSALSFFR</sequence>
<feature type="transmembrane region" description="Helical" evidence="2">
    <location>
        <begin position="399"/>
        <end position="423"/>
    </location>
</feature>
<dbReference type="RefSeq" id="WP_220192294.1">
    <property type="nucleotide sequence ID" value="NZ_BNJF01000001.1"/>
</dbReference>
<keyword evidence="4" id="KW-1185">Reference proteome</keyword>
<dbReference type="AlphaFoldDB" id="A0A8J3MPC9"/>
<feature type="transmembrane region" description="Helical" evidence="2">
    <location>
        <begin position="360"/>
        <end position="379"/>
    </location>
</feature>
<keyword evidence="2" id="KW-0472">Membrane</keyword>
<feature type="transmembrane region" description="Helical" evidence="2">
    <location>
        <begin position="21"/>
        <end position="45"/>
    </location>
</feature>
<comment type="caution">
    <text evidence="3">The sequence shown here is derived from an EMBL/GenBank/DDBJ whole genome shotgun (WGS) entry which is preliminary data.</text>
</comment>
<dbReference type="EMBL" id="BNJF01000001">
    <property type="protein sequence ID" value="GHO42790.1"/>
    <property type="molecule type" value="Genomic_DNA"/>
</dbReference>
<gene>
    <name evidence="3" type="ORF">KSX_09530</name>
</gene>
<keyword evidence="2" id="KW-0812">Transmembrane</keyword>
<organism evidence="3 4">
    <name type="scientific">Ktedonospora formicarum</name>
    <dbReference type="NCBI Taxonomy" id="2778364"/>
    <lineage>
        <taxon>Bacteria</taxon>
        <taxon>Bacillati</taxon>
        <taxon>Chloroflexota</taxon>
        <taxon>Ktedonobacteria</taxon>
        <taxon>Ktedonobacterales</taxon>
        <taxon>Ktedonobacteraceae</taxon>
        <taxon>Ktedonospora</taxon>
    </lineage>
</organism>
<feature type="transmembrane region" description="Helical" evidence="2">
    <location>
        <begin position="435"/>
        <end position="457"/>
    </location>
</feature>
<feature type="region of interest" description="Disordered" evidence="1">
    <location>
        <begin position="53"/>
        <end position="87"/>
    </location>
</feature>
<evidence type="ECO:0000313" key="3">
    <source>
        <dbReference type="EMBL" id="GHO42790.1"/>
    </source>
</evidence>
<name>A0A8J3MPC9_9CHLR</name>